<dbReference type="Pfam" id="PF02995">
    <property type="entry name" value="DUF229"/>
    <property type="match status" value="2"/>
</dbReference>
<dbReference type="InterPro" id="IPR004245">
    <property type="entry name" value="DUF229"/>
</dbReference>
<proteinExistence type="predicted"/>
<evidence type="ECO:0000313" key="2">
    <source>
        <dbReference type="Proteomes" id="UP001321473"/>
    </source>
</evidence>
<dbReference type="SUPFAM" id="SSF53649">
    <property type="entry name" value="Alkaline phosphatase-like"/>
    <property type="match status" value="1"/>
</dbReference>
<dbReference type="EMBL" id="JARKHS020013094">
    <property type="protein sequence ID" value="KAK8776320.1"/>
    <property type="molecule type" value="Genomic_DNA"/>
</dbReference>
<dbReference type="Proteomes" id="UP001321473">
    <property type="component" value="Unassembled WGS sequence"/>
</dbReference>
<comment type="caution">
    <text evidence="1">The sequence shown here is derived from an EMBL/GenBank/DDBJ whole genome shotgun (WGS) entry which is preliminary data.</text>
</comment>
<dbReference type="GO" id="GO:0005615">
    <property type="term" value="C:extracellular space"/>
    <property type="evidence" value="ECO:0007669"/>
    <property type="project" value="TreeGrafter"/>
</dbReference>
<sequence>MQLRLSLSWRTGLLFYCVYPALLYPVLKAEVRFLLRYLRTVSPIDRLFETPGCTMPLYPSFHWTIRHANWTDTSLHRRCPGRRATVVYRRGNVLYLNDTRMTQYYGAESAKHAQCTYREVLRNRTSSTPDWGYALGARKPMVFGKSLSEEYVAVTCVAGIETLFTDYFLLPQRKGTKEPGSSVRKESGVNVLVIGIDSTSRMNFNRHMKRTRKLLMEKLNAFELLGYNKVHLDYVGDVLRLNAEDGRRMFAYVWLSDVPHSNPEALLVLDGPVYGFLRNLQKQGALEEMALVLLSDHGARFGVSRSTHIGRHEDKTPAGFVVLPSKLLRRYPQVAVNLEVG</sequence>
<dbReference type="AlphaFoldDB" id="A0AAQ4ENP3"/>
<keyword evidence="2" id="KW-1185">Reference proteome</keyword>
<reference evidence="1 2" key="1">
    <citation type="journal article" date="2023" name="Arcadia Sci">
        <title>De novo assembly of a long-read Amblyomma americanum tick genome.</title>
        <authorList>
            <person name="Chou S."/>
            <person name="Poskanzer K.E."/>
            <person name="Rollins M."/>
            <person name="Thuy-Boun P.S."/>
        </authorList>
    </citation>
    <scope>NUCLEOTIDE SEQUENCE [LARGE SCALE GENOMIC DNA]</scope>
    <source>
        <strain evidence="1">F_SG_1</strain>
        <tissue evidence="1">Salivary glands</tissue>
    </source>
</reference>
<dbReference type="PANTHER" id="PTHR10974">
    <property type="entry name" value="FI08016P-RELATED"/>
    <property type="match status" value="1"/>
</dbReference>
<gene>
    <name evidence="1" type="ORF">V5799_030338</name>
</gene>
<organism evidence="1 2">
    <name type="scientific">Amblyomma americanum</name>
    <name type="common">Lone star tick</name>
    <dbReference type="NCBI Taxonomy" id="6943"/>
    <lineage>
        <taxon>Eukaryota</taxon>
        <taxon>Metazoa</taxon>
        <taxon>Ecdysozoa</taxon>
        <taxon>Arthropoda</taxon>
        <taxon>Chelicerata</taxon>
        <taxon>Arachnida</taxon>
        <taxon>Acari</taxon>
        <taxon>Parasitiformes</taxon>
        <taxon>Ixodida</taxon>
        <taxon>Ixodoidea</taxon>
        <taxon>Ixodidae</taxon>
        <taxon>Amblyomminae</taxon>
        <taxon>Amblyomma</taxon>
    </lineage>
</organism>
<dbReference type="PANTHER" id="PTHR10974:SF1">
    <property type="entry name" value="FI08016P-RELATED"/>
    <property type="match status" value="1"/>
</dbReference>
<protein>
    <submittedName>
        <fullName evidence="1">Uncharacterized protein</fullName>
    </submittedName>
</protein>
<evidence type="ECO:0000313" key="1">
    <source>
        <dbReference type="EMBL" id="KAK8776320.1"/>
    </source>
</evidence>
<name>A0AAQ4ENP3_AMBAM</name>
<accession>A0AAQ4ENP3</accession>
<dbReference type="InterPro" id="IPR017850">
    <property type="entry name" value="Alkaline_phosphatase_core_sf"/>
</dbReference>